<evidence type="ECO:0000313" key="1">
    <source>
        <dbReference type="EMBL" id="CAD6268927.1"/>
    </source>
</evidence>
<protein>
    <submittedName>
        <fullName evidence="1">Uncharacterized protein</fullName>
    </submittedName>
</protein>
<proteinExistence type="predicted"/>
<accession>A0A811RGA5</accession>
<reference evidence="1" key="1">
    <citation type="submission" date="2020-10" db="EMBL/GenBank/DDBJ databases">
        <authorList>
            <person name="Han B."/>
            <person name="Lu T."/>
            <person name="Zhao Q."/>
            <person name="Huang X."/>
            <person name="Zhao Y."/>
        </authorList>
    </citation>
    <scope>NUCLEOTIDE SEQUENCE</scope>
</reference>
<name>A0A811RGA5_9POAL</name>
<dbReference type="EMBL" id="CAJGYO010000014">
    <property type="protein sequence ID" value="CAD6268927.1"/>
    <property type="molecule type" value="Genomic_DNA"/>
</dbReference>
<gene>
    <name evidence="1" type="ORF">NCGR_LOCUS52232</name>
</gene>
<dbReference type="AlphaFoldDB" id="A0A811RGA5"/>
<organism evidence="1 2">
    <name type="scientific">Miscanthus lutarioriparius</name>
    <dbReference type="NCBI Taxonomy" id="422564"/>
    <lineage>
        <taxon>Eukaryota</taxon>
        <taxon>Viridiplantae</taxon>
        <taxon>Streptophyta</taxon>
        <taxon>Embryophyta</taxon>
        <taxon>Tracheophyta</taxon>
        <taxon>Spermatophyta</taxon>
        <taxon>Magnoliopsida</taxon>
        <taxon>Liliopsida</taxon>
        <taxon>Poales</taxon>
        <taxon>Poaceae</taxon>
        <taxon>PACMAD clade</taxon>
        <taxon>Panicoideae</taxon>
        <taxon>Andropogonodae</taxon>
        <taxon>Andropogoneae</taxon>
        <taxon>Saccharinae</taxon>
        <taxon>Miscanthus</taxon>
    </lineage>
</organism>
<keyword evidence="2" id="KW-1185">Reference proteome</keyword>
<evidence type="ECO:0000313" key="2">
    <source>
        <dbReference type="Proteomes" id="UP000604825"/>
    </source>
</evidence>
<dbReference type="Proteomes" id="UP000604825">
    <property type="component" value="Unassembled WGS sequence"/>
</dbReference>
<comment type="caution">
    <text evidence="1">The sequence shown here is derived from an EMBL/GenBank/DDBJ whole genome shotgun (WGS) entry which is preliminary data.</text>
</comment>
<sequence>MAYLWKARYLYFNSLRISILLAGFTSELVQMGGEKVFINQIITRRKSKAEEGKSAAYGWSALAADGCPAAAPWNTITAVVSLPPLLWNVEYNLGPALRRNRIGLFISACLELNPLPSG</sequence>